<dbReference type="GO" id="GO:0030170">
    <property type="term" value="F:pyridoxal phosphate binding"/>
    <property type="evidence" value="ECO:0007669"/>
    <property type="project" value="InterPro"/>
</dbReference>
<dbReference type="FunFam" id="3.40.640.10:FF:000020">
    <property type="entry name" value="sphingosine-1-phosphate lyase 1"/>
    <property type="match status" value="1"/>
</dbReference>
<dbReference type="Gene3D" id="3.40.640.10">
    <property type="entry name" value="Type I PLP-dependent aspartate aminotransferase-like (Major domain)"/>
    <property type="match status" value="1"/>
</dbReference>
<evidence type="ECO:0000256" key="11">
    <source>
        <dbReference type="ARBA" id="ARBA00023136"/>
    </source>
</evidence>
<evidence type="ECO:0000256" key="13">
    <source>
        <dbReference type="ARBA" id="ARBA00038302"/>
    </source>
</evidence>
<dbReference type="Gene3D" id="3.90.1150.10">
    <property type="entry name" value="Aspartate Aminotransferase, domain 1"/>
    <property type="match status" value="1"/>
</dbReference>
<evidence type="ECO:0000256" key="8">
    <source>
        <dbReference type="ARBA" id="ARBA00022919"/>
    </source>
</evidence>
<dbReference type="InterPro" id="IPR015421">
    <property type="entry name" value="PyrdxlP-dep_Trfase_major"/>
</dbReference>
<keyword evidence="6" id="KW-0256">Endoplasmic reticulum</keyword>
<accession>A0A0F7SN48</accession>
<dbReference type="AlphaFoldDB" id="A0A0F7SN48"/>
<dbReference type="PANTHER" id="PTHR42735:SF6">
    <property type="entry name" value="SPHINGOSINE-1-PHOSPHATE LYASE 1"/>
    <property type="match status" value="1"/>
</dbReference>
<evidence type="ECO:0000256" key="4">
    <source>
        <dbReference type="ARBA" id="ARBA00004991"/>
    </source>
</evidence>
<evidence type="ECO:0000256" key="9">
    <source>
        <dbReference type="ARBA" id="ARBA00022989"/>
    </source>
</evidence>
<sequence>MATSIRLPSVTTIRNLISAYYIWTNIILASYRHIRARGVKGTGTEIYLTFQQFIVSLLLRLPSSQAKVKAELSALRSTLTDKLAPPRPHLNRNLRLPASGLTKDVLMAELEKYAALGSSESVKNGKSGEDWKEGRVSGAVYSGQKDDEEISVLAFEKFVVSNPLHPDIFPSIRIMEAEIVAMVLDMFRNPDGAGTTTSGGTESILLACKTYRDWALNVKGITKPEMIVPASAHAAFWKASSYFHIKLHSIPVDEKTRKVRLDLVKRAINPNTIMLVGSAPNFPDGMIDDIPGLGKLATKYKLGLHVDCCLGSFIVPFLERAGFKTEPFDFTVPGVTSISCDTHKYGFAPKGTSVIMWRNNEWRSHQFYVLPGWKGGLYASPTLAGSRPGALIAGCWAIMMSRGINGYTESCKKILTTATIIKQAFVSSSILSRDLYVLGDPISSVVAFTSKSDEVNIMLVGDRMGKKGWHLNALEGPAALHIACTLLTNADGLIKDLESVVQEVRTAPKDEKDGTMVALYGLGQSSVGSTIVPEVAKIFLETLYLA</sequence>
<dbReference type="GO" id="GO:0030149">
    <property type="term" value="P:sphingolipid catabolic process"/>
    <property type="evidence" value="ECO:0007669"/>
    <property type="project" value="TreeGrafter"/>
</dbReference>
<dbReference type="SUPFAM" id="SSF53383">
    <property type="entry name" value="PLP-dependent transferases"/>
    <property type="match status" value="1"/>
</dbReference>
<dbReference type="GO" id="GO:0019752">
    <property type="term" value="P:carboxylic acid metabolic process"/>
    <property type="evidence" value="ECO:0007669"/>
    <property type="project" value="InterPro"/>
</dbReference>
<dbReference type="InterPro" id="IPR015424">
    <property type="entry name" value="PyrdxlP-dep_Trfase"/>
</dbReference>
<keyword evidence="18" id="KW-0808">Transferase</keyword>
<feature type="modified residue" description="N6-(pyridoxal phosphate)lysine" evidence="16">
    <location>
        <position position="344"/>
    </location>
</feature>
<proteinExistence type="inferred from homology"/>
<name>A0A0F7SN48_PHARH</name>
<dbReference type="GO" id="GO:0005789">
    <property type="term" value="C:endoplasmic reticulum membrane"/>
    <property type="evidence" value="ECO:0007669"/>
    <property type="project" value="UniProtKB-SubCell"/>
</dbReference>
<comment type="similarity">
    <text evidence="13">Belongs to the group II decarboxylase family. Sphingosine-1-phosphate lyase subfamily.</text>
</comment>
<comment type="cofactor">
    <cofactor evidence="1 16 17">
        <name>pyridoxal 5'-phosphate</name>
        <dbReference type="ChEBI" id="CHEBI:597326"/>
    </cofactor>
</comment>
<evidence type="ECO:0000256" key="15">
    <source>
        <dbReference type="ARBA" id="ARBA00042568"/>
    </source>
</evidence>
<evidence type="ECO:0000256" key="16">
    <source>
        <dbReference type="PIRSR" id="PIRSR602129-50"/>
    </source>
</evidence>
<dbReference type="GO" id="GO:0008117">
    <property type="term" value="F:sphinganine-1-phosphate aldolase activity"/>
    <property type="evidence" value="ECO:0007669"/>
    <property type="project" value="UniProtKB-EC"/>
</dbReference>
<dbReference type="InterPro" id="IPR015422">
    <property type="entry name" value="PyrdxlP-dep_Trfase_small"/>
</dbReference>
<evidence type="ECO:0000256" key="17">
    <source>
        <dbReference type="RuleBase" id="RU000382"/>
    </source>
</evidence>
<evidence type="ECO:0000256" key="6">
    <source>
        <dbReference type="ARBA" id="ARBA00022824"/>
    </source>
</evidence>
<comment type="pathway">
    <text evidence="4">Sphingolipid metabolism.</text>
</comment>
<comment type="pathway">
    <text evidence="3">Lipid metabolism; sphingolipid metabolism.</text>
</comment>
<dbReference type="PANTHER" id="PTHR42735">
    <property type="match status" value="1"/>
</dbReference>
<protein>
    <recommendedName>
        <fullName evidence="14">sphinganine-1-phosphate aldolase</fullName>
        <ecNumber evidence="14">4.1.2.27</ecNumber>
    </recommendedName>
    <alternativeName>
        <fullName evidence="15">Sphingosine-1-phosphate aldolase</fullName>
    </alternativeName>
</protein>
<dbReference type="EC" id="4.1.2.27" evidence="14"/>
<keyword evidence="9" id="KW-1133">Transmembrane helix</keyword>
<dbReference type="Gene3D" id="6.10.140.2150">
    <property type="match status" value="1"/>
</dbReference>
<evidence type="ECO:0000256" key="14">
    <source>
        <dbReference type="ARBA" id="ARBA00038965"/>
    </source>
</evidence>
<evidence type="ECO:0000256" key="12">
    <source>
        <dbReference type="ARBA" id="ARBA00023239"/>
    </source>
</evidence>
<keyword evidence="8" id="KW-0746">Sphingolipid metabolism</keyword>
<evidence type="ECO:0000256" key="5">
    <source>
        <dbReference type="ARBA" id="ARBA00022692"/>
    </source>
</evidence>
<dbReference type="InterPro" id="IPR002129">
    <property type="entry name" value="PyrdxlP-dep_de-COase"/>
</dbReference>
<keyword evidence="10" id="KW-0443">Lipid metabolism</keyword>
<keyword evidence="5" id="KW-0812">Transmembrane</keyword>
<dbReference type="GO" id="GO:0016740">
    <property type="term" value="F:transferase activity"/>
    <property type="evidence" value="ECO:0007669"/>
    <property type="project" value="UniProtKB-KW"/>
</dbReference>
<evidence type="ECO:0000256" key="3">
    <source>
        <dbReference type="ARBA" id="ARBA00004760"/>
    </source>
</evidence>
<evidence type="ECO:0000313" key="18">
    <source>
        <dbReference type="EMBL" id="CED82020.1"/>
    </source>
</evidence>
<dbReference type="InterPro" id="IPR050477">
    <property type="entry name" value="GrpII_AminoAcid_Decarb"/>
</dbReference>
<keyword evidence="11" id="KW-0472">Membrane</keyword>
<evidence type="ECO:0000256" key="7">
    <source>
        <dbReference type="ARBA" id="ARBA00022898"/>
    </source>
</evidence>
<evidence type="ECO:0000256" key="10">
    <source>
        <dbReference type="ARBA" id="ARBA00023098"/>
    </source>
</evidence>
<dbReference type="EMBL" id="LN483124">
    <property type="protein sequence ID" value="CED82020.1"/>
    <property type="molecule type" value="Genomic_DNA"/>
</dbReference>
<organism evidence="18">
    <name type="scientific">Phaffia rhodozyma</name>
    <name type="common">Yeast</name>
    <name type="synonym">Xanthophyllomyces dendrorhous</name>
    <dbReference type="NCBI Taxonomy" id="264483"/>
    <lineage>
        <taxon>Eukaryota</taxon>
        <taxon>Fungi</taxon>
        <taxon>Dikarya</taxon>
        <taxon>Basidiomycota</taxon>
        <taxon>Agaricomycotina</taxon>
        <taxon>Tremellomycetes</taxon>
        <taxon>Cystofilobasidiales</taxon>
        <taxon>Mrakiaceae</taxon>
        <taxon>Phaffia</taxon>
    </lineage>
</organism>
<evidence type="ECO:0000256" key="2">
    <source>
        <dbReference type="ARBA" id="ARBA00004389"/>
    </source>
</evidence>
<comment type="subcellular location">
    <subcellularLocation>
        <location evidence="2">Endoplasmic reticulum membrane</location>
        <topology evidence="2">Single-pass membrane protein</topology>
    </subcellularLocation>
</comment>
<keyword evidence="12 17" id="KW-0456">Lyase</keyword>
<evidence type="ECO:0000256" key="1">
    <source>
        <dbReference type="ARBA" id="ARBA00001933"/>
    </source>
</evidence>
<reference evidence="18" key="1">
    <citation type="submission" date="2014-08" db="EMBL/GenBank/DDBJ databases">
        <authorList>
            <person name="Sharma Rahul"/>
            <person name="Thines Marco"/>
        </authorList>
    </citation>
    <scope>NUCLEOTIDE SEQUENCE</scope>
</reference>
<dbReference type="Pfam" id="PF00282">
    <property type="entry name" value="Pyridoxal_deC"/>
    <property type="match status" value="1"/>
</dbReference>
<keyword evidence="7 16" id="KW-0663">Pyridoxal phosphate</keyword>